<dbReference type="InParanoid" id="A0A1X7UW66"/>
<organism evidence="3">
    <name type="scientific">Amphimedon queenslandica</name>
    <name type="common">Sponge</name>
    <dbReference type="NCBI Taxonomy" id="400682"/>
    <lineage>
        <taxon>Eukaryota</taxon>
        <taxon>Metazoa</taxon>
        <taxon>Porifera</taxon>
        <taxon>Demospongiae</taxon>
        <taxon>Heteroscleromorpha</taxon>
        <taxon>Haplosclerida</taxon>
        <taxon>Niphatidae</taxon>
        <taxon>Amphimedon</taxon>
    </lineage>
</organism>
<dbReference type="InterPro" id="IPR048365">
    <property type="entry name" value="TNP-like_RNaseH_N"/>
</dbReference>
<dbReference type="AlphaFoldDB" id="A0A1X7UW66"/>
<dbReference type="OMA" id="SHQLYPC"/>
<feature type="coiled-coil region" evidence="1">
    <location>
        <begin position="236"/>
        <end position="263"/>
    </location>
</feature>
<dbReference type="Pfam" id="PF21787">
    <property type="entry name" value="TNP-like_RNaseH_N"/>
    <property type="match status" value="1"/>
</dbReference>
<name>A0A1X7UW66_AMPQE</name>
<evidence type="ECO:0000259" key="2">
    <source>
        <dbReference type="Pfam" id="PF21787"/>
    </source>
</evidence>
<sequence length="540" mass="61726">MGRKLKFYHKKNSERKRQAAKLNDVGCPPKRKCKRSVNLDFSKSLLLPEGWVSNLSKGTLGLAKIVTKEPPVITRSLSVSQNGQWILHIHGKKIDETKCAALHSLPNPTDDVQSLLVLVDNLNVCPGHPDKEYVSMVECKKGRIKSHNGKVVAKLDDYANVLFEGVSYESTVRPVTCELLTSKTTRCNFCLFYRSNLRAIYSNFKKDSTARKASNCRPNSKTNYKHLGTPEKHKRLTNLRTEVARARNEVKRLRKRIQDSMEKNAVEVDEDLDGDMHAIMTEHQNVINETHATDSFHRLFWEEQLKARLKQDSRSMRWHPMMICWCLNIKLLSPCTYTALRSSRLLKLPSERTLRDYTHWVKAKPGFQSEVDCQLTDEAFSVPLDNGNGNHLRQYVCLVFDEVKIEEGLVYDKECGTLIGFVELDDISTHLNLSEKRQIATHMLVFMVRGLFSSLQFPYAQFPSCNLSGGSLYPLVWECIAHLEMLGFKVLAVTADGASPNRRFFQLNSGICKTKFTYKTTNIYSKESRPLFFSVMCLIC</sequence>
<dbReference type="eggNOG" id="ENOG502RX9E">
    <property type="taxonomic scope" value="Eukaryota"/>
</dbReference>
<proteinExistence type="predicted"/>
<evidence type="ECO:0000256" key="1">
    <source>
        <dbReference type="SAM" id="Coils"/>
    </source>
</evidence>
<keyword evidence="1" id="KW-0175">Coiled coil</keyword>
<protein>
    <recommendedName>
        <fullName evidence="2">Transposable element P transposase-like RNase H domain-containing protein</fullName>
    </recommendedName>
</protein>
<dbReference type="OrthoDB" id="5972980at2759"/>
<dbReference type="EnsemblMetazoa" id="Aqu2.1.31612_001">
    <property type="protein sequence ID" value="Aqu2.1.31612_001"/>
    <property type="gene ID" value="Aqu2.1.31612"/>
</dbReference>
<evidence type="ECO:0000313" key="3">
    <source>
        <dbReference type="EnsemblMetazoa" id="Aqu2.1.31612_001"/>
    </source>
</evidence>
<accession>A0A1X7UW66</accession>
<reference evidence="3" key="1">
    <citation type="submission" date="2017-05" db="UniProtKB">
        <authorList>
            <consortium name="EnsemblMetazoa"/>
        </authorList>
    </citation>
    <scope>IDENTIFICATION</scope>
</reference>
<feature type="domain" description="Transposable element P transposase-like RNase H" evidence="2">
    <location>
        <begin position="388"/>
        <end position="506"/>
    </location>
</feature>